<evidence type="ECO:0000313" key="2">
    <source>
        <dbReference type="EMBL" id="MYN11235.1"/>
    </source>
</evidence>
<feature type="domain" description="SMEK" evidence="1">
    <location>
        <begin position="9"/>
        <end position="125"/>
    </location>
</feature>
<reference evidence="2 3" key="1">
    <citation type="submission" date="2019-12" db="EMBL/GenBank/DDBJ databases">
        <title>Novel species isolated from a subtropical stream in China.</title>
        <authorList>
            <person name="Lu H."/>
        </authorList>
    </citation>
    <scope>NUCLEOTIDE SEQUENCE [LARGE SCALE GENOMIC DNA]</scope>
    <source>
        <strain evidence="2 3">FT127W</strain>
    </source>
</reference>
<comment type="caution">
    <text evidence="2">The sequence shown here is derived from an EMBL/GenBank/DDBJ whole genome shotgun (WGS) entry which is preliminary data.</text>
</comment>
<dbReference type="Proteomes" id="UP000450676">
    <property type="component" value="Unassembled WGS sequence"/>
</dbReference>
<proteinExistence type="predicted"/>
<accession>A0A7X4HHG3</accession>
<dbReference type="InterPro" id="IPR047740">
    <property type="entry name" value="SMEK_dom"/>
</dbReference>
<evidence type="ECO:0000313" key="3">
    <source>
        <dbReference type="Proteomes" id="UP000450676"/>
    </source>
</evidence>
<dbReference type="EMBL" id="WWCU01000061">
    <property type="protein sequence ID" value="MYN11235.1"/>
    <property type="molecule type" value="Genomic_DNA"/>
</dbReference>
<evidence type="ECO:0000259" key="1">
    <source>
        <dbReference type="Pfam" id="PF21941"/>
    </source>
</evidence>
<dbReference type="Pfam" id="PF21941">
    <property type="entry name" value="SMEK_N"/>
    <property type="match status" value="1"/>
</dbReference>
<protein>
    <submittedName>
        <fullName evidence="2">SMEK domain-containing protein</fullName>
    </submittedName>
</protein>
<gene>
    <name evidence="2" type="ORF">GTP77_28375</name>
</gene>
<name>A0A7X4HHG3_9BURK</name>
<dbReference type="RefSeq" id="WP_161075506.1">
    <property type="nucleotide sequence ID" value="NZ_WWCU01000061.1"/>
</dbReference>
<dbReference type="NCBIfam" id="NF033859">
    <property type="entry name" value="SMEK_N"/>
    <property type="match status" value="1"/>
</dbReference>
<keyword evidence="3" id="KW-1185">Reference proteome</keyword>
<dbReference type="AlphaFoldDB" id="A0A7X4HHG3"/>
<sequence length="302" mass="33752">MIESLIKNLNQDIALLQLRIERDKAAGFYDMARLLEAMSMQLFQALGIADLKSKNQIQVNFPAIDSADDHKDGGIALQVTSVADAKKIKKTIETFEKKNSAGQSLKDGYATLYIFGFCRAASATKVPSYCKVIDPSFFVNKLIDFDDEEKVQLVLDSVRRHVDYSSLHPYSDIECLKIILGYVGRNAVRHYMSCEGNVHDMTKGLKEISELIGKGSVNGRQKSKAHHEFSDPEIGKFLLHALNEIGGITAIIHKATRGDGFVYLNQQEMQAIDARKRSITEAAQRIAESYGIDMPLSMHEYD</sequence>
<organism evidence="2 3">
    <name type="scientific">Pseudoduganella aquatica</name>
    <dbReference type="NCBI Taxonomy" id="2660641"/>
    <lineage>
        <taxon>Bacteria</taxon>
        <taxon>Pseudomonadati</taxon>
        <taxon>Pseudomonadota</taxon>
        <taxon>Betaproteobacteria</taxon>
        <taxon>Burkholderiales</taxon>
        <taxon>Oxalobacteraceae</taxon>
        <taxon>Telluria group</taxon>
        <taxon>Pseudoduganella</taxon>
    </lineage>
</organism>